<proteinExistence type="predicted"/>
<gene>
    <name evidence="1" type="ORF">F4820DRAFT_443774</name>
</gene>
<evidence type="ECO:0000313" key="1">
    <source>
        <dbReference type="EMBL" id="KAI4869696.1"/>
    </source>
</evidence>
<name>A0ACB9ZEC8_9PEZI</name>
<evidence type="ECO:0000313" key="2">
    <source>
        <dbReference type="Proteomes" id="UP001497700"/>
    </source>
</evidence>
<comment type="caution">
    <text evidence="1">The sequence shown here is derived from an EMBL/GenBank/DDBJ whole genome shotgun (WGS) entry which is preliminary data.</text>
</comment>
<accession>A0ACB9ZEC8</accession>
<organism evidence="1 2">
    <name type="scientific">Hypoxylon rubiginosum</name>
    <dbReference type="NCBI Taxonomy" id="110542"/>
    <lineage>
        <taxon>Eukaryota</taxon>
        <taxon>Fungi</taxon>
        <taxon>Dikarya</taxon>
        <taxon>Ascomycota</taxon>
        <taxon>Pezizomycotina</taxon>
        <taxon>Sordariomycetes</taxon>
        <taxon>Xylariomycetidae</taxon>
        <taxon>Xylariales</taxon>
        <taxon>Hypoxylaceae</taxon>
        <taxon>Hypoxylon</taxon>
    </lineage>
</organism>
<keyword evidence="2" id="KW-1185">Reference proteome</keyword>
<sequence length="175" mass="19815">MAEASSVQTYHPRVGVAAIIRDGDGKFVLGKRKGSHGAGTWQFPGGHLEMGESLLDCAERETLEETGLKVKAVKVVAVTNDVFDAETKHYITVFVLCQRENANAEPQNILGYRVDRRKVLEPEKCEGWHWVGWEDMKRWCEHHDDNVTPELAQNKCFLPIVNLVKEYPLDVWGLN</sequence>
<protein>
    <submittedName>
        <fullName evidence="1">NUDIX hydrolase domain-like protein</fullName>
    </submittedName>
</protein>
<dbReference type="EMBL" id="MU393428">
    <property type="protein sequence ID" value="KAI4869696.1"/>
    <property type="molecule type" value="Genomic_DNA"/>
</dbReference>
<reference evidence="1 2" key="1">
    <citation type="journal article" date="2022" name="New Phytol.">
        <title>Ecological generalism drives hyperdiversity of secondary metabolite gene clusters in xylarialean endophytes.</title>
        <authorList>
            <person name="Franco M.E.E."/>
            <person name="Wisecaver J.H."/>
            <person name="Arnold A.E."/>
            <person name="Ju Y.M."/>
            <person name="Slot J.C."/>
            <person name="Ahrendt S."/>
            <person name="Moore L.P."/>
            <person name="Eastman K.E."/>
            <person name="Scott K."/>
            <person name="Konkel Z."/>
            <person name="Mondo S.J."/>
            <person name="Kuo A."/>
            <person name="Hayes R.D."/>
            <person name="Haridas S."/>
            <person name="Andreopoulos B."/>
            <person name="Riley R."/>
            <person name="LaButti K."/>
            <person name="Pangilinan J."/>
            <person name="Lipzen A."/>
            <person name="Amirebrahimi M."/>
            <person name="Yan J."/>
            <person name="Adam C."/>
            <person name="Keymanesh K."/>
            <person name="Ng V."/>
            <person name="Louie K."/>
            <person name="Northen T."/>
            <person name="Drula E."/>
            <person name="Henrissat B."/>
            <person name="Hsieh H.M."/>
            <person name="Youens-Clark K."/>
            <person name="Lutzoni F."/>
            <person name="Miadlikowska J."/>
            <person name="Eastwood D.C."/>
            <person name="Hamelin R.C."/>
            <person name="Grigoriev I.V."/>
            <person name="U'Ren J.M."/>
        </authorList>
    </citation>
    <scope>NUCLEOTIDE SEQUENCE [LARGE SCALE GENOMIC DNA]</scope>
    <source>
        <strain evidence="1 2">CBS 119005</strain>
    </source>
</reference>
<dbReference type="Proteomes" id="UP001497700">
    <property type="component" value="Unassembled WGS sequence"/>
</dbReference>